<keyword evidence="3" id="KW-1133">Transmembrane helix</keyword>
<dbReference type="Pfam" id="PF13191">
    <property type="entry name" value="AAA_16"/>
    <property type="match status" value="1"/>
</dbReference>
<dbReference type="InterPro" id="IPR036388">
    <property type="entry name" value="WH-like_DNA-bd_sf"/>
</dbReference>
<feature type="domain" description="Protein kinase" evidence="4">
    <location>
        <begin position="1"/>
        <end position="180"/>
    </location>
</feature>
<dbReference type="InterPro" id="IPR041664">
    <property type="entry name" value="AAA_16"/>
</dbReference>
<dbReference type="InterPro" id="IPR011990">
    <property type="entry name" value="TPR-like_helical_dom_sf"/>
</dbReference>
<dbReference type="InterPro" id="IPR027417">
    <property type="entry name" value="P-loop_NTPase"/>
</dbReference>
<dbReference type="SMART" id="SM00421">
    <property type="entry name" value="HTH_LUXR"/>
    <property type="match status" value="1"/>
</dbReference>
<keyword evidence="3" id="KW-0472">Membrane</keyword>
<protein>
    <submittedName>
        <fullName evidence="6">AAA family ATPase</fullName>
    </submittedName>
</protein>
<keyword evidence="1" id="KW-0805">Transcription regulation</keyword>
<accession>A0ABX1Z674</accession>
<feature type="transmembrane region" description="Helical" evidence="3">
    <location>
        <begin position="831"/>
        <end position="851"/>
    </location>
</feature>
<dbReference type="Pfam" id="PF01590">
    <property type="entry name" value="GAF"/>
    <property type="match status" value="1"/>
</dbReference>
<gene>
    <name evidence="6" type="ORF">GC102_16465</name>
</gene>
<sequence>MNEAYELPLRSYIKANAINIQQFFSIALQVMEMLRERHQNEVGFFQITSENLFVRFEDGQLTLRRGQQQQSSSNEGLAYISPEHTGRMKRKVDLRSNLYVVGILFYELLTGELPLKANSASDWIYAHMAMKPVPPRVVNLDIPKVLNDLVMKLLSKSVEDRYQSVYGLLDDLNKCSDQWIEKGTIDLFPLGVVDERSRFRLPDRIYGRDLAWQQLIDAYERSSSGSKELLFIGGHAGSGKSMLVKAFQSHVMQNKGYVVFGKYEPLQKSKPYAAFVTAISVLIRQIMAGGEEQVARWRTKLLKALGQSGSVLTQVISELTWIIGEQPSAENLSPLEATNRFQMLFGNLIKVFADELHPLVIGLEDLQWADSASLQLIQDLWNHASLKHVLIIGTYRDDELDVRHAFRKLVFEQSDSLDIGSHFMNIHALGHSDVVRYVADMLHDDLSEIKPLAEVLYRQTAGNPFYLTQMLQTYYDQGLLFFNSDKLSWNWQIEEIRQMEGFHDVIDLIVRRLETLPEETRQVLGLAGCLESSFDRTMISTLCGKSANHTEQILVPAVSEGLIVAEENSYRFLHDQVQEAAYHLLPDDEKKRIHLKVGRFMLRSFHLDNPGDRLFEIVHHLNAGSEYMTDPAEVDQLAHLNLEAGKKAKASAAYSQALELLKKGTRLTQGEGPSRSSSLYFELVLESAECRYFFGDFDQAEIDLLQLLRHAELVTDRTRIYVILIMMYTFYKKEKQAVEIALQAMTELGMAIPSHTSRGSILAEIARTQLTLAKQRNQLKALPMSNDPLQQALAEVVMVSSAVIFVVDAELAVIMFARYVRMSLKQGLGEAFSIALGSYAITMALGFGWYGTALRLAEVARHYAEQSDRMLLKGRIEMIRALVLQFLHPQEITPIFEKAVQLSTECGDMVSAGNSVSCHIIAADGDLRRLERICNTYEEQYANMLDEMTLRVLQISKRYAQLLERKTEVCELSFDIGNAQEDRMLKEELLSEEHKGNRYYFYTCKLEVAYVYARYAEAASLAEHSKHLEANMLLSVKQRHCFYHALAVMAIYPEASERSKRTYRKTLHQLLKRMKRWAKIVPDSTLSKYYAMQAEYARVNHEHGKASKLYNQAIHYAREAGEPRDEATAAELAANFHLTLNDHPLAEVYLRNACEAYFRWGATGKLNSLQERYPALAALSFKEWDEAEVSDRRTEEEMQPWNSNPHAELGKEMDMEILRQANKIQSGDLAETELLETFLQLAIHNTGAERGLVLLSKLGELVIEAQQETNGELEISIDRRGDYASSVVQFVMKTRESVILGEARDSLFEADPHIQEKRPRSILCLPVRYLDHRDGVLYLENNLTPDAFTAERLEVLEMIFSRLVYLRLWQIEEHGDSHTGENQAKETLVELLTSRELEIVRLMAEGLSNKQIALHLDITEGTVKSHANNIYGKLQVNKRVQAIKKARELQLLN</sequence>
<dbReference type="InterPro" id="IPR003018">
    <property type="entry name" value="GAF"/>
</dbReference>
<dbReference type="InterPro" id="IPR000792">
    <property type="entry name" value="Tscrpt_reg_LuxR_C"/>
</dbReference>
<dbReference type="PROSITE" id="PS00622">
    <property type="entry name" value="HTH_LUXR_1"/>
    <property type="match status" value="1"/>
</dbReference>
<dbReference type="PANTHER" id="PTHR43642:SF1">
    <property type="entry name" value="HYBRID SIGNAL TRANSDUCTION HISTIDINE KINASE G"/>
    <property type="match status" value="1"/>
</dbReference>
<dbReference type="SMART" id="SM00065">
    <property type="entry name" value="GAF"/>
    <property type="match status" value="1"/>
</dbReference>
<dbReference type="Gene3D" id="1.10.510.10">
    <property type="entry name" value="Transferase(Phosphotransferase) domain 1"/>
    <property type="match status" value="1"/>
</dbReference>
<evidence type="ECO:0000259" key="5">
    <source>
        <dbReference type="PROSITE" id="PS50043"/>
    </source>
</evidence>
<dbReference type="SUPFAM" id="SSF56112">
    <property type="entry name" value="Protein kinase-like (PK-like)"/>
    <property type="match status" value="1"/>
</dbReference>
<feature type="transmembrane region" description="Helical" evidence="3">
    <location>
        <begin position="796"/>
        <end position="819"/>
    </location>
</feature>
<evidence type="ECO:0000259" key="4">
    <source>
        <dbReference type="PROSITE" id="PS50011"/>
    </source>
</evidence>
<comment type="caution">
    <text evidence="6">The sequence shown here is derived from an EMBL/GenBank/DDBJ whole genome shotgun (WGS) entry which is preliminary data.</text>
</comment>
<evidence type="ECO:0000256" key="1">
    <source>
        <dbReference type="ARBA" id="ARBA00023015"/>
    </source>
</evidence>
<evidence type="ECO:0000313" key="7">
    <source>
        <dbReference type="Proteomes" id="UP000658690"/>
    </source>
</evidence>
<proteinExistence type="predicted"/>
<evidence type="ECO:0000256" key="2">
    <source>
        <dbReference type="ARBA" id="ARBA00023163"/>
    </source>
</evidence>
<dbReference type="InterPro" id="IPR029016">
    <property type="entry name" value="GAF-like_dom_sf"/>
</dbReference>
<dbReference type="Proteomes" id="UP000658690">
    <property type="component" value="Unassembled WGS sequence"/>
</dbReference>
<dbReference type="InterPro" id="IPR053159">
    <property type="entry name" value="Hybrid_Histidine_Kinase"/>
</dbReference>
<dbReference type="PRINTS" id="PR00038">
    <property type="entry name" value="HTHLUXR"/>
</dbReference>
<dbReference type="EMBL" id="WHOC01000081">
    <property type="protein sequence ID" value="NOU87365.1"/>
    <property type="molecule type" value="Genomic_DNA"/>
</dbReference>
<dbReference type="SUPFAM" id="SSF46894">
    <property type="entry name" value="C-terminal effector domain of the bipartite response regulators"/>
    <property type="match status" value="1"/>
</dbReference>
<dbReference type="PANTHER" id="PTHR43642">
    <property type="entry name" value="HYBRID SIGNAL TRANSDUCTION HISTIDINE KINASE G"/>
    <property type="match status" value="1"/>
</dbReference>
<dbReference type="CDD" id="cd06170">
    <property type="entry name" value="LuxR_C_like"/>
    <property type="match status" value="1"/>
</dbReference>
<dbReference type="SUPFAM" id="SSF48452">
    <property type="entry name" value="TPR-like"/>
    <property type="match status" value="1"/>
</dbReference>
<feature type="domain" description="HTH luxR-type" evidence="5">
    <location>
        <begin position="1385"/>
        <end position="1450"/>
    </location>
</feature>
<keyword evidence="3" id="KW-0812">Transmembrane</keyword>
<dbReference type="PROSITE" id="PS50043">
    <property type="entry name" value="HTH_LUXR_2"/>
    <property type="match status" value="1"/>
</dbReference>
<keyword evidence="7" id="KW-1185">Reference proteome</keyword>
<dbReference type="InterPro" id="IPR000719">
    <property type="entry name" value="Prot_kinase_dom"/>
</dbReference>
<dbReference type="Pfam" id="PF00196">
    <property type="entry name" value="GerE"/>
    <property type="match status" value="1"/>
</dbReference>
<keyword evidence="2" id="KW-0804">Transcription</keyword>
<organism evidence="6 7">
    <name type="scientific">Paenibacillus germinis</name>
    <dbReference type="NCBI Taxonomy" id="2654979"/>
    <lineage>
        <taxon>Bacteria</taxon>
        <taxon>Bacillati</taxon>
        <taxon>Bacillota</taxon>
        <taxon>Bacilli</taxon>
        <taxon>Bacillales</taxon>
        <taxon>Paenibacillaceae</taxon>
        <taxon>Paenibacillus</taxon>
    </lineage>
</organism>
<evidence type="ECO:0000256" key="3">
    <source>
        <dbReference type="SAM" id="Phobius"/>
    </source>
</evidence>
<dbReference type="RefSeq" id="WP_171690534.1">
    <property type="nucleotide sequence ID" value="NZ_WHOC01000081.1"/>
</dbReference>
<dbReference type="SUPFAM" id="SSF55781">
    <property type="entry name" value="GAF domain-like"/>
    <property type="match status" value="1"/>
</dbReference>
<dbReference type="Gene3D" id="3.40.50.300">
    <property type="entry name" value="P-loop containing nucleotide triphosphate hydrolases"/>
    <property type="match status" value="1"/>
</dbReference>
<evidence type="ECO:0000313" key="6">
    <source>
        <dbReference type="EMBL" id="NOU87365.1"/>
    </source>
</evidence>
<dbReference type="SUPFAM" id="SSF52540">
    <property type="entry name" value="P-loop containing nucleoside triphosphate hydrolases"/>
    <property type="match status" value="1"/>
</dbReference>
<reference evidence="6 7" key="1">
    <citation type="submission" date="2019-10" db="EMBL/GenBank/DDBJ databases">
        <title>Description of Paenibacillus choica sp. nov.</title>
        <authorList>
            <person name="Carlier A."/>
            <person name="Qi S."/>
        </authorList>
    </citation>
    <scope>NUCLEOTIDE SEQUENCE [LARGE SCALE GENOMIC DNA]</scope>
    <source>
        <strain evidence="6 7">LMG 31460</strain>
    </source>
</reference>
<dbReference type="Gene3D" id="3.30.450.40">
    <property type="match status" value="1"/>
</dbReference>
<name>A0ABX1Z674_9BACL</name>
<dbReference type="InterPro" id="IPR016032">
    <property type="entry name" value="Sig_transdc_resp-reg_C-effctor"/>
</dbReference>
<dbReference type="Gene3D" id="1.10.10.10">
    <property type="entry name" value="Winged helix-like DNA-binding domain superfamily/Winged helix DNA-binding domain"/>
    <property type="match status" value="1"/>
</dbReference>
<dbReference type="PROSITE" id="PS50011">
    <property type="entry name" value="PROTEIN_KINASE_DOM"/>
    <property type="match status" value="1"/>
</dbReference>
<dbReference type="InterPro" id="IPR011009">
    <property type="entry name" value="Kinase-like_dom_sf"/>
</dbReference>